<sequence length="79" mass="8291">MSGVRAVHAGLLVALPHLTKRRLYATGAGGSKGSGLPEVALGCPKLIGMRPEDAAHRRVARVRSALIRPELLRGEGASR</sequence>
<organism evidence="1 2">
    <name type="scientific">Deinococcus hopiensis KR-140</name>
    <dbReference type="NCBI Taxonomy" id="695939"/>
    <lineage>
        <taxon>Bacteria</taxon>
        <taxon>Thermotogati</taxon>
        <taxon>Deinococcota</taxon>
        <taxon>Deinococci</taxon>
        <taxon>Deinococcales</taxon>
        <taxon>Deinococcaceae</taxon>
        <taxon>Deinococcus</taxon>
    </lineage>
</organism>
<dbReference type="EMBL" id="FWWU01000009">
    <property type="protein sequence ID" value="SMB94333.1"/>
    <property type="molecule type" value="Genomic_DNA"/>
</dbReference>
<dbReference type="AlphaFoldDB" id="A0A1W1VM18"/>
<dbReference type="STRING" id="695939.SAMN00790413_02344"/>
<name>A0A1W1VM18_9DEIO</name>
<dbReference type="RefSeq" id="WP_084049629.1">
    <property type="nucleotide sequence ID" value="NZ_FWWU01000009.1"/>
</dbReference>
<accession>A0A1W1VM18</accession>
<dbReference type="Proteomes" id="UP000192582">
    <property type="component" value="Unassembled WGS sequence"/>
</dbReference>
<evidence type="ECO:0000313" key="1">
    <source>
        <dbReference type="EMBL" id="SMB94333.1"/>
    </source>
</evidence>
<protein>
    <submittedName>
        <fullName evidence="1">Uncharacterized protein</fullName>
    </submittedName>
</protein>
<reference evidence="1 2" key="1">
    <citation type="submission" date="2017-04" db="EMBL/GenBank/DDBJ databases">
        <authorList>
            <person name="Afonso C.L."/>
            <person name="Miller P.J."/>
            <person name="Scott M.A."/>
            <person name="Spackman E."/>
            <person name="Goraichik I."/>
            <person name="Dimitrov K.M."/>
            <person name="Suarez D.L."/>
            <person name="Swayne D.E."/>
        </authorList>
    </citation>
    <scope>NUCLEOTIDE SEQUENCE [LARGE SCALE GENOMIC DNA]</scope>
    <source>
        <strain evidence="1 2">KR-140</strain>
    </source>
</reference>
<keyword evidence="2" id="KW-1185">Reference proteome</keyword>
<gene>
    <name evidence="1" type="ORF">SAMN00790413_02344</name>
</gene>
<proteinExistence type="predicted"/>
<evidence type="ECO:0000313" key="2">
    <source>
        <dbReference type="Proteomes" id="UP000192582"/>
    </source>
</evidence>